<feature type="transmembrane region" description="Helical" evidence="5">
    <location>
        <begin position="312"/>
        <end position="334"/>
    </location>
</feature>
<sequence length="491" mass="50709">MSTPAPRPETYEPDPGRWRTLAVCLAVGFITLLDVSVVNVALPSIERSLDAGPTQLQLVVAGYTLAFGLVLVPAGRLGDAGWRRHLFIGGLIGFLLTSLAAGLAPTDDALAVARLAQGVFAGMLNPQVVGLIQQQFRGFERGRAFGLFGATIGVSTAVGPLLGGVILAVAGEENGWRWVFGINVPIILVLLPFAWKYVPTSVRKAGPRHLDAVGLGLIGAATVFVMYPFVTTSGVDDDPARWWGLVVAAVALVALVAWERRYQRRTGDAVLDPGLLRTPSFRNGAILGAAYFSGFTGVFLLTTLYLQNDLGYDPLAAGLVAMPFAVCSGVSAWLSGRLVHRWGRTVVVAGLVVVLVGMVSTDLAIRVIGDDPDVAGPVMALTLAIAGAGSGLVISPNQTLALADVPVERAGVAGSMIQLGQRIGSSLGIAAVLSLYYAGSAAGLGGAAATGRALLVTITLVAVALVVSVVDLRARHAAGEQPDTNSGATPA</sequence>
<evidence type="ECO:0000256" key="3">
    <source>
        <dbReference type="ARBA" id="ARBA00022989"/>
    </source>
</evidence>
<feature type="transmembrane region" description="Helical" evidence="5">
    <location>
        <begin position="176"/>
        <end position="198"/>
    </location>
</feature>
<feature type="transmembrane region" description="Helical" evidence="5">
    <location>
        <begin position="54"/>
        <end position="74"/>
    </location>
</feature>
<feature type="transmembrane region" description="Helical" evidence="5">
    <location>
        <begin position="426"/>
        <end position="447"/>
    </location>
</feature>
<reference evidence="7 8" key="1">
    <citation type="submission" date="2016-10" db="EMBL/GenBank/DDBJ databases">
        <authorList>
            <person name="de Groot N.N."/>
        </authorList>
    </citation>
    <scope>NUCLEOTIDE SEQUENCE [LARGE SCALE GENOMIC DNA]</scope>
    <source>
        <strain evidence="7 8">DSM 22126</strain>
    </source>
</reference>
<keyword evidence="3 5" id="KW-1133">Transmembrane helix</keyword>
<dbReference type="InterPro" id="IPR036259">
    <property type="entry name" value="MFS_trans_sf"/>
</dbReference>
<dbReference type="PANTHER" id="PTHR42718:SF39">
    <property type="entry name" value="ACTINORHODIN TRANSPORTER-RELATED"/>
    <property type="match status" value="1"/>
</dbReference>
<accession>A0A1H1RVB6</accession>
<feature type="transmembrane region" description="Helical" evidence="5">
    <location>
        <begin position="144"/>
        <end position="170"/>
    </location>
</feature>
<proteinExistence type="predicted"/>
<feature type="transmembrane region" description="Helical" evidence="5">
    <location>
        <begin position="210"/>
        <end position="230"/>
    </location>
</feature>
<keyword evidence="4 5" id="KW-0472">Membrane</keyword>
<dbReference type="PANTHER" id="PTHR42718">
    <property type="entry name" value="MAJOR FACILITATOR SUPERFAMILY MULTIDRUG TRANSPORTER MFSC"/>
    <property type="match status" value="1"/>
</dbReference>
<dbReference type="eggNOG" id="COG0477">
    <property type="taxonomic scope" value="Bacteria"/>
</dbReference>
<dbReference type="Gene3D" id="1.20.1250.20">
    <property type="entry name" value="MFS general substrate transporter like domains"/>
    <property type="match status" value="1"/>
</dbReference>
<dbReference type="InterPro" id="IPR011701">
    <property type="entry name" value="MFS"/>
</dbReference>
<feature type="transmembrane region" description="Helical" evidence="5">
    <location>
        <begin position="21"/>
        <end position="42"/>
    </location>
</feature>
<dbReference type="Pfam" id="PF07690">
    <property type="entry name" value="MFS_1"/>
    <property type="match status" value="1"/>
</dbReference>
<name>A0A1H1RVB6_9CELL</name>
<evidence type="ECO:0000256" key="4">
    <source>
        <dbReference type="ARBA" id="ARBA00023136"/>
    </source>
</evidence>
<dbReference type="GO" id="GO:0022857">
    <property type="term" value="F:transmembrane transporter activity"/>
    <property type="evidence" value="ECO:0007669"/>
    <property type="project" value="InterPro"/>
</dbReference>
<feature type="transmembrane region" description="Helical" evidence="5">
    <location>
        <begin position="86"/>
        <end position="105"/>
    </location>
</feature>
<comment type="subcellular location">
    <subcellularLocation>
        <location evidence="1">Cell membrane</location>
        <topology evidence="1">Multi-pass membrane protein</topology>
    </subcellularLocation>
</comment>
<evidence type="ECO:0000256" key="1">
    <source>
        <dbReference type="ARBA" id="ARBA00004651"/>
    </source>
</evidence>
<dbReference type="PROSITE" id="PS50850">
    <property type="entry name" value="MFS"/>
    <property type="match status" value="1"/>
</dbReference>
<dbReference type="STRING" id="545619.SAMN04489860_1453"/>
<keyword evidence="2 5" id="KW-0812">Transmembrane</keyword>
<dbReference type="SUPFAM" id="SSF103473">
    <property type="entry name" value="MFS general substrate transporter"/>
    <property type="match status" value="1"/>
</dbReference>
<dbReference type="GO" id="GO:0005886">
    <property type="term" value="C:plasma membrane"/>
    <property type="evidence" value="ECO:0007669"/>
    <property type="project" value="UniProtKB-SubCell"/>
</dbReference>
<keyword evidence="8" id="KW-1185">Reference proteome</keyword>
<dbReference type="Proteomes" id="UP000185663">
    <property type="component" value="Chromosome I"/>
</dbReference>
<dbReference type="CDD" id="cd17321">
    <property type="entry name" value="MFS_MMR_MDR_like"/>
    <property type="match status" value="1"/>
</dbReference>
<feature type="domain" description="Major facilitator superfamily (MFS) profile" evidence="6">
    <location>
        <begin position="20"/>
        <end position="476"/>
    </location>
</feature>
<dbReference type="Gene3D" id="1.20.1720.10">
    <property type="entry name" value="Multidrug resistance protein D"/>
    <property type="match status" value="1"/>
</dbReference>
<dbReference type="EMBL" id="LT629776">
    <property type="protein sequence ID" value="SDS39486.1"/>
    <property type="molecule type" value="Genomic_DNA"/>
</dbReference>
<organism evidence="7 8">
    <name type="scientific">Paraoerskovia marina</name>
    <dbReference type="NCBI Taxonomy" id="545619"/>
    <lineage>
        <taxon>Bacteria</taxon>
        <taxon>Bacillati</taxon>
        <taxon>Actinomycetota</taxon>
        <taxon>Actinomycetes</taxon>
        <taxon>Micrococcales</taxon>
        <taxon>Cellulomonadaceae</taxon>
        <taxon>Paraoerskovia</taxon>
    </lineage>
</organism>
<feature type="transmembrane region" description="Helical" evidence="5">
    <location>
        <begin position="111"/>
        <end position="132"/>
    </location>
</feature>
<evidence type="ECO:0000256" key="2">
    <source>
        <dbReference type="ARBA" id="ARBA00022692"/>
    </source>
</evidence>
<evidence type="ECO:0000256" key="5">
    <source>
        <dbReference type="SAM" id="Phobius"/>
    </source>
</evidence>
<dbReference type="RefSeq" id="WP_197675382.1">
    <property type="nucleotide sequence ID" value="NZ_LT629776.1"/>
</dbReference>
<feature type="transmembrane region" description="Helical" evidence="5">
    <location>
        <begin position="453"/>
        <end position="472"/>
    </location>
</feature>
<dbReference type="InterPro" id="IPR020846">
    <property type="entry name" value="MFS_dom"/>
</dbReference>
<dbReference type="AlphaFoldDB" id="A0A1H1RVB6"/>
<dbReference type="PRINTS" id="PR01036">
    <property type="entry name" value="TCRTETB"/>
</dbReference>
<feature type="transmembrane region" description="Helical" evidence="5">
    <location>
        <begin position="285"/>
        <end position="306"/>
    </location>
</feature>
<evidence type="ECO:0000313" key="7">
    <source>
        <dbReference type="EMBL" id="SDS39486.1"/>
    </source>
</evidence>
<feature type="transmembrane region" description="Helical" evidence="5">
    <location>
        <begin position="242"/>
        <end position="258"/>
    </location>
</feature>
<feature type="transmembrane region" description="Helical" evidence="5">
    <location>
        <begin position="374"/>
        <end position="394"/>
    </location>
</feature>
<protein>
    <submittedName>
        <fullName evidence="7">Drug resistance transporter, EmrB/QacA subfamily</fullName>
    </submittedName>
</protein>
<evidence type="ECO:0000259" key="6">
    <source>
        <dbReference type="PROSITE" id="PS50850"/>
    </source>
</evidence>
<gene>
    <name evidence="7" type="ORF">SAMN04489860_1453</name>
</gene>
<evidence type="ECO:0000313" key="8">
    <source>
        <dbReference type="Proteomes" id="UP000185663"/>
    </source>
</evidence>
<feature type="transmembrane region" description="Helical" evidence="5">
    <location>
        <begin position="346"/>
        <end position="368"/>
    </location>
</feature>